<proteinExistence type="predicted"/>
<gene>
    <name evidence="1" type="ORF">CALFYP39_00044</name>
</gene>
<reference evidence="1" key="1">
    <citation type="submission" date="2019-11" db="EMBL/GenBank/DDBJ databases">
        <authorList>
            <person name="Feng L."/>
        </authorList>
    </citation>
    <scope>NUCLEOTIDE SEQUENCE</scope>
    <source>
        <strain evidence="1">CaerofaciensLFYP39</strain>
    </source>
</reference>
<accession>A0A6N3EKA0</accession>
<protein>
    <submittedName>
        <fullName evidence="1">Uncharacterized protein</fullName>
    </submittedName>
</protein>
<dbReference type="RefSeq" id="WP_156600886.1">
    <property type="nucleotide sequence ID" value="NZ_CACRTW010000055.1"/>
</dbReference>
<name>A0A6N3EKA0_9ACTN</name>
<sequence>MAVEDDASRVSNMERGRPSFQFCLNARAPPRAFFFTLAAQMPSTVRTARTPTDLNSNIIRIEKRNDERADRRKGGRRIKDL</sequence>
<evidence type="ECO:0000313" key="1">
    <source>
        <dbReference type="EMBL" id="VYU40188.1"/>
    </source>
</evidence>
<organism evidence="1">
    <name type="scientific">Collinsella aerofaciens</name>
    <dbReference type="NCBI Taxonomy" id="74426"/>
    <lineage>
        <taxon>Bacteria</taxon>
        <taxon>Bacillati</taxon>
        <taxon>Actinomycetota</taxon>
        <taxon>Coriobacteriia</taxon>
        <taxon>Coriobacteriales</taxon>
        <taxon>Coriobacteriaceae</taxon>
        <taxon>Collinsella</taxon>
    </lineage>
</organism>
<dbReference type="AlphaFoldDB" id="A0A6N3EKA0"/>
<dbReference type="EMBL" id="CACRTW010000055">
    <property type="protein sequence ID" value="VYU40188.1"/>
    <property type="molecule type" value="Genomic_DNA"/>
</dbReference>